<protein>
    <recommendedName>
        <fullName evidence="3">Integrase catalytic domain-containing protein</fullName>
    </recommendedName>
</protein>
<gene>
    <name evidence="1" type="ORF">FJT64_003613</name>
</gene>
<dbReference type="Proteomes" id="UP000440578">
    <property type="component" value="Unassembled WGS sequence"/>
</dbReference>
<evidence type="ECO:0000313" key="2">
    <source>
        <dbReference type="Proteomes" id="UP000440578"/>
    </source>
</evidence>
<dbReference type="EMBL" id="VIIS01001393">
    <property type="protein sequence ID" value="KAF0299104.1"/>
    <property type="molecule type" value="Genomic_DNA"/>
</dbReference>
<dbReference type="GO" id="GO:0003676">
    <property type="term" value="F:nucleic acid binding"/>
    <property type="evidence" value="ECO:0007669"/>
    <property type="project" value="InterPro"/>
</dbReference>
<organism evidence="1 2">
    <name type="scientific">Amphibalanus amphitrite</name>
    <name type="common">Striped barnacle</name>
    <name type="synonym">Balanus amphitrite</name>
    <dbReference type="NCBI Taxonomy" id="1232801"/>
    <lineage>
        <taxon>Eukaryota</taxon>
        <taxon>Metazoa</taxon>
        <taxon>Ecdysozoa</taxon>
        <taxon>Arthropoda</taxon>
        <taxon>Crustacea</taxon>
        <taxon>Multicrustacea</taxon>
        <taxon>Cirripedia</taxon>
        <taxon>Thoracica</taxon>
        <taxon>Thoracicalcarea</taxon>
        <taxon>Balanomorpha</taxon>
        <taxon>Balanoidea</taxon>
        <taxon>Balanidae</taxon>
        <taxon>Amphibalaninae</taxon>
        <taxon>Amphibalanus</taxon>
    </lineage>
</organism>
<comment type="caution">
    <text evidence="1">The sequence shown here is derived from an EMBL/GenBank/DDBJ whole genome shotgun (WGS) entry which is preliminary data.</text>
</comment>
<reference evidence="1 2" key="1">
    <citation type="submission" date="2019-07" db="EMBL/GenBank/DDBJ databases">
        <title>Draft genome assembly of a fouling barnacle, Amphibalanus amphitrite (Darwin, 1854): The first reference genome for Thecostraca.</title>
        <authorList>
            <person name="Kim W."/>
        </authorList>
    </citation>
    <scope>NUCLEOTIDE SEQUENCE [LARGE SCALE GENOMIC DNA]</scope>
    <source>
        <strain evidence="1">SNU_AA5</strain>
        <tissue evidence="1">Soma without cirri and trophi</tissue>
    </source>
</reference>
<evidence type="ECO:0008006" key="3">
    <source>
        <dbReference type="Google" id="ProtNLM"/>
    </source>
</evidence>
<evidence type="ECO:0000313" key="1">
    <source>
        <dbReference type="EMBL" id="KAF0299104.1"/>
    </source>
</evidence>
<dbReference type="AlphaFoldDB" id="A0A6A4W5Q7"/>
<dbReference type="OrthoDB" id="6381096at2759"/>
<accession>A0A6A4W5Q7</accession>
<proteinExistence type="predicted"/>
<dbReference type="InterPro" id="IPR036397">
    <property type="entry name" value="RNaseH_sf"/>
</dbReference>
<dbReference type="Gene3D" id="3.30.420.10">
    <property type="entry name" value="Ribonuclease H-like superfamily/Ribonuclease H"/>
    <property type="match status" value="1"/>
</dbReference>
<name>A0A6A4W5Q7_AMPAM</name>
<sequence>MQEVIDKWLFLYRVTPHATTGETPGQLLLGYKPITRLDKLKPDIEAAAESCCCRRRRRVLAISANEPPVCRTVCGRGVRVFR</sequence>
<keyword evidence="2" id="KW-1185">Reference proteome</keyword>